<evidence type="ECO:0000256" key="9">
    <source>
        <dbReference type="SAM" id="SignalP"/>
    </source>
</evidence>
<accession>A0A367Q390</accession>
<keyword evidence="4" id="KW-1134">Transmembrane beta strand</keyword>
<dbReference type="InterPro" id="IPR005565">
    <property type="entry name" value="Hemolysn_activator_HlyB_C"/>
</dbReference>
<evidence type="ECO:0000256" key="7">
    <source>
        <dbReference type="ARBA" id="ARBA00023136"/>
    </source>
</evidence>
<comment type="caution">
    <text evidence="11">The sequence shown here is derived from an EMBL/GenBank/DDBJ whole genome shotgun (WGS) entry which is preliminary data.</text>
</comment>
<evidence type="ECO:0000259" key="10">
    <source>
        <dbReference type="PROSITE" id="PS51779"/>
    </source>
</evidence>
<dbReference type="Pfam" id="PF08479">
    <property type="entry name" value="POTRA_2"/>
    <property type="match status" value="1"/>
</dbReference>
<keyword evidence="5" id="KW-0812">Transmembrane</keyword>
<evidence type="ECO:0000256" key="5">
    <source>
        <dbReference type="ARBA" id="ARBA00022692"/>
    </source>
</evidence>
<dbReference type="InterPro" id="IPR013686">
    <property type="entry name" value="Polypept-transport_assoc_ShlB"/>
</dbReference>
<keyword evidence="12" id="KW-1185">Reference proteome</keyword>
<feature type="signal peptide" evidence="9">
    <location>
        <begin position="1"/>
        <end position="23"/>
    </location>
</feature>
<proteinExistence type="inferred from homology"/>
<dbReference type="GO" id="GO:0046819">
    <property type="term" value="P:protein secretion by the type V secretion system"/>
    <property type="evidence" value="ECO:0007669"/>
    <property type="project" value="TreeGrafter"/>
</dbReference>
<protein>
    <recommendedName>
        <fullName evidence="10">POTRA domain-containing protein</fullName>
    </recommendedName>
</protein>
<dbReference type="PROSITE" id="PS51779">
    <property type="entry name" value="POTRA"/>
    <property type="match status" value="1"/>
</dbReference>
<organism evidence="11 12">
    <name type="scientific">Nostoc minutum NIES-26</name>
    <dbReference type="NCBI Taxonomy" id="1844469"/>
    <lineage>
        <taxon>Bacteria</taxon>
        <taxon>Bacillati</taxon>
        <taxon>Cyanobacteriota</taxon>
        <taxon>Cyanophyceae</taxon>
        <taxon>Nostocales</taxon>
        <taxon>Nostocaceae</taxon>
        <taxon>Nostoc</taxon>
    </lineage>
</organism>
<evidence type="ECO:0000313" key="11">
    <source>
        <dbReference type="EMBL" id="RCJ18627.1"/>
    </source>
</evidence>
<name>A0A367Q390_9NOSO</name>
<evidence type="ECO:0000256" key="4">
    <source>
        <dbReference type="ARBA" id="ARBA00022452"/>
    </source>
</evidence>
<comment type="similarity">
    <text evidence="2">Belongs to the TPS (TC 1.B.20) family.</text>
</comment>
<dbReference type="GO" id="GO:0098046">
    <property type="term" value="C:type V protein secretion system complex"/>
    <property type="evidence" value="ECO:0007669"/>
    <property type="project" value="TreeGrafter"/>
</dbReference>
<dbReference type="Pfam" id="PF03865">
    <property type="entry name" value="ShlB"/>
    <property type="match status" value="1"/>
</dbReference>
<dbReference type="PANTHER" id="PTHR34597:SF3">
    <property type="entry name" value="OUTER MEMBRANE TRANSPORTER CDIB"/>
    <property type="match status" value="1"/>
</dbReference>
<dbReference type="AlphaFoldDB" id="A0A367Q390"/>
<evidence type="ECO:0000256" key="3">
    <source>
        <dbReference type="ARBA" id="ARBA00022448"/>
    </source>
</evidence>
<evidence type="ECO:0000256" key="1">
    <source>
        <dbReference type="ARBA" id="ARBA00004442"/>
    </source>
</evidence>
<keyword evidence="9" id="KW-0732">Signal</keyword>
<dbReference type="EMBL" id="LXQD01000346">
    <property type="protein sequence ID" value="RCJ18627.1"/>
    <property type="molecule type" value="Genomic_DNA"/>
</dbReference>
<gene>
    <name evidence="11" type="ORF">A6770_32790</name>
</gene>
<dbReference type="Gene3D" id="2.40.160.50">
    <property type="entry name" value="membrane protein fhac: a member of the omp85/tpsb transporter family"/>
    <property type="match status" value="1"/>
</dbReference>
<dbReference type="GO" id="GO:0009279">
    <property type="term" value="C:cell outer membrane"/>
    <property type="evidence" value="ECO:0007669"/>
    <property type="project" value="UniProtKB-SubCell"/>
</dbReference>
<dbReference type="GO" id="GO:0008320">
    <property type="term" value="F:protein transmembrane transporter activity"/>
    <property type="evidence" value="ECO:0007669"/>
    <property type="project" value="TreeGrafter"/>
</dbReference>
<evidence type="ECO:0000256" key="8">
    <source>
        <dbReference type="ARBA" id="ARBA00023237"/>
    </source>
</evidence>
<keyword evidence="8" id="KW-0998">Cell outer membrane</keyword>
<dbReference type="Proteomes" id="UP000252107">
    <property type="component" value="Unassembled WGS sequence"/>
</dbReference>
<feature type="chain" id="PRO_5017057745" description="POTRA domain-containing protein" evidence="9">
    <location>
        <begin position="24"/>
        <end position="582"/>
    </location>
</feature>
<comment type="subcellular location">
    <subcellularLocation>
        <location evidence="1">Cell outer membrane</location>
    </subcellularLocation>
</comment>
<dbReference type="InterPro" id="IPR051544">
    <property type="entry name" value="TPS_OM_transporter"/>
</dbReference>
<feature type="domain" description="POTRA" evidence="10">
    <location>
        <begin position="81"/>
        <end position="161"/>
    </location>
</feature>
<reference evidence="11" key="1">
    <citation type="submission" date="2016-04" db="EMBL/GenBank/DDBJ databases">
        <authorList>
            <person name="Tabuchi Yagui T.R."/>
        </authorList>
    </citation>
    <scope>NUCLEOTIDE SEQUENCE [LARGE SCALE GENOMIC DNA]</scope>
    <source>
        <strain evidence="11">NIES-26</strain>
    </source>
</reference>
<dbReference type="PANTHER" id="PTHR34597">
    <property type="entry name" value="SLR1661 PROTEIN"/>
    <property type="match status" value="1"/>
</dbReference>
<evidence type="ECO:0000256" key="2">
    <source>
        <dbReference type="ARBA" id="ARBA00009055"/>
    </source>
</evidence>
<dbReference type="Gene3D" id="3.10.20.310">
    <property type="entry name" value="membrane protein fhac"/>
    <property type="match status" value="1"/>
</dbReference>
<dbReference type="InterPro" id="IPR034746">
    <property type="entry name" value="POTRA"/>
</dbReference>
<evidence type="ECO:0000256" key="6">
    <source>
        <dbReference type="ARBA" id="ARBA00022927"/>
    </source>
</evidence>
<evidence type="ECO:0000313" key="12">
    <source>
        <dbReference type="Proteomes" id="UP000252107"/>
    </source>
</evidence>
<sequence>MLNIQCLNLLGATFLLTVFNPTASPLSAQTLTSDQITEKLPTIPQRPRVPSPLPEKQEPIIQPFSPSSNPLDIHDEKQLTLKVERFVFQGNTVIDTSQLETVVAPFIGRKIAFSELRQVRTAITQLYVKRGYITSAAFISTKGNEALDPNRAVITIQVIEGKLEKIKVIGGSGLHDYIRERLSNTTEVVNEKRLVEALQLLQQDPLIESITAQLDKGSQLNKSILNVRVKERQPFTVYTVLDNFRSPAIGSTQRRIELTNANLLGLGDKLSVGYRNTDGSNTLTTTYSIPLNPQNGTLEFSYINSSSNIIEHPFTSLDILANARAYELTFRQPLVRRASAKSIQEFALGVTASRTETESSLLNTPYPLVAGADSQGRTRISALRFFQDWIQRDQKGALLMRSQFSLGVGAFGATVNNSAPDGRFFTWLGQVVWLRHLANSTTLVTRAELQLADRPLAALEQVASGGADSIRGYREASFLTDNAFLFSTELLITAWRKDQQQLQLIPFFDIGTAWNNDRAVKLSSTQATGTLASVGLGLQYQWGERFHARLDWGIPLIFVDTNSDSKTWQENGVYFSIDYRLF</sequence>
<keyword evidence="7" id="KW-0472">Membrane</keyword>
<keyword evidence="6" id="KW-0653">Protein transport</keyword>
<keyword evidence="3" id="KW-0813">Transport</keyword>